<sequence>MIGYENMKPKRMQKLCFLMKTIWNQPITAF</sequence>
<dbReference type="AlphaFoldDB" id="A0A085LJI0"/>
<accession>A0A085LJI0</accession>
<keyword evidence="2" id="KW-1185">Reference proteome</keyword>
<proteinExistence type="predicted"/>
<name>A0A085LJI0_9BILA</name>
<dbReference type="EMBL" id="KL363747">
    <property type="protein sequence ID" value="KFD45126.1"/>
    <property type="molecule type" value="Genomic_DNA"/>
</dbReference>
<dbReference type="Proteomes" id="UP000030764">
    <property type="component" value="Unassembled WGS sequence"/>
</dbReference>
<protein>
    <submittedName>
        <fullName evidence="1">Uncharacterized protein</fullName>
    </submittedName>
</protein>
<organism evidence="1 2">
    <name type="scientific">Trichuris suis</name>
    <name type="common">pig whipworm</name>
    <dbReference type="NCBI Taxonomy" id="68888"/>
    <lineage>
        <taxon>Eukaryota</taxon>
        <taxon>Metazoa</taxon>
        <taxon>Ecdysozoa</taxon>
        <taxon>Nematoda</taxon>
        <taxon>Enoplea</taxon>
        <taxon>Dorylaimia</taxon>
        <taxon>Trichinellida</taxon>
        <taxon>Trichuridae</taxon>
        <taxon>Trichuris</taxon>
    </lineage>
</organism>
<evidence type="ECO:0000313" key="2">
    <source>
        <dbReference type="Proteomes" id="UP000030764"/>
    </source>
</evidence>
<evidence type="ECO:0000313" key="1">
    <source>
        <dbReference type="EMBL" id="KFD45126.1"/>
    </source>
</evidence>
<reference evidence="1 2" key="1">
    <citation type="journal article" date="2014" name="Nat. Genet.">
        <title>Genome and transcriptome of the porcine whipworm Trichuris suis.</title>
        <authorList>
            <person name="Jex A.R."/>
            <person name="Nejsum P."/>
            <person name="Schwarz E.M."/>
            <person name="Hu L."/>
            <person name="Young N.D."/>
            <person name="Hall R.S."/>
            <person name="Korhonen P.K."/>
            <person name="Liao S."/>
            <person name="Thamsborg S."/>
            <person name="Xia J."/>
            <person name="Xu P."/>
            <person name="Wang S."/>
            <person name="Scheerlinck J.P."/>
            <person name="Hofmann A."/>
            <person name="Sternberg P.W."/>
            <person name="Wang J."/>
            <person name="Gasser R.B."/>
        </authorList>
    </citation>
    <scope>NUCLEOTIDE SEQUENCE [LARGE SCALE GENOMIC DNA]</scope>
    <source>
        <strain evidence="1">DCEP-RM93M</strain>
    </source>
</reference>
<gene>
    <name evidence="1" type="ORF">M513_13997</name>
</gene>